<keyword evidence="4" id="KW-1185">Reference proteome</keyword>
<accession>A7TII3</accession>
<dbReference type="GeneID" id="5546177"/>
<feature type="compositionally biased region" description="Basic and acidic residues" evidence="1">
    <location>
        <begin position="39"/>
        <end position="57"/>
    </location>
</feature>
<feature type="region of interest" description="Disordered" evidence="1">
    <location>
        <begin position="39"/>
        <end position="79"/>
    </location>
</feature>
<dbReference type="OrthoDB" id="9936937at2759"/>
<evidence type="ECO:0000313" key="4">
    <source>
        <dbReference type="Proteomes" id="UP000000267"/>
    </source>
</evidence>
<dbReference type="InterPro" id="IPR040554">
    <property type="entry name" value="KPWE_PEX14_dom"/>
</dbReference>
<evidence type="ECO:0000313" key="3">
    <source>
        <dbReference type="EMBL" id="EDO17921.1"/>
    </source>
</evidence>
<feature type="domain" description="Peroxisomal membrane protein PEX14-like KPWE" evidence="2">
    <location>
        <begin position="9"/>
        <end position="55"/>
    </location>
</feature>
<name>A7TII3_VANPO</name>
<dbReference type="KEGG" id="vpo:Kpol_1010p37"/>
<dbReference type="EMBL" id="DS480396">
    <property type="protein sequence ID" value="EDO17921.1"/>
    <property type="molecule type" value="Genomic_DNA"/>
</dbReference>
<dbReference type="OMA" id="PWETRSK"/>
<dbReference type="Pfam" id="PF17733">
    <property type="entry name" value="KPWE_dom"/>
    <property type="match status" value="1"/>
</dbReference>
<protein>
    <recommendedName>
        <fullName evidence="2">Peroxisomal membrane protein PEX14-like KPWE domain-containing protein</fullName>
    </recommendedName>
</protein>
<feature type="compositionally biased region" description="Basic and acidic residues" evidence="1">
    <location>
        <begin position="64"/>
        <end position="79"/>
    </location>
</feature>
<organism evidence="4">
    <name type="scientific">Vanderwaltozyma polyspora (strain ATCC 22028 / DSM 70294 / BCRC 21397 / CBS 2163 / NBRC 10782 / NRRL Y-8283 / UCD 57-17)</name>
    <name type="common">Kluyveromyces polysporus</name>
    <dbReference type="NCBI Taxonomy" id="436907"/>
    <lineage>
        <taxon>Eukaryota</taxon>
        <taxon>Fungi</taxon>
        <taxon>Dikarya</taxon>
        <taxon>Ascomycota</taxon>
        <taxon>Saccharomycotina</taxon>
        <taxon>Saccharomycetes</taxon>
        <taxon>Saccharomycetales</taxon>
        <taxon>Saccharomycetaceae</taxon>
        <taxon>Vanderwaltozyma</taxon>
    </lineage>
</organism>
<dbReference type="InParanoid" id="A7TII3"/>
<sequence>MEEDKVGVQLSYDELVDHIVNNKPVPNVKVIPNITHDESEISKSELKPRGKPWDTTESKTQVRASDKSSVEIEGSDGKQEIKVTEGSEDIENYEEYFKLEEDLATSGNGIKR</sequence>
<evidence type="ECO:0000259" key="2">
    <source>
        <dbReference type="Pfam" id="PF17733"/>
    </source>
</evidence>
<proteinExistence type="predicted"/>
<dbReference type="PhylomeDB" id="A7TII3"/>
<dbReference type="HOGENOM" id="CLU_145567_1_0_1"/>
<gene>
    <name evidence="3" type="ORF">Kpol_1010p37</name>
</gene>
<evidence type="ECO:0000256" key="1">
    <source>
        <dbReference type="SAM" id="MobiDB-lite"/>
    </source>
</evidence>
<dbReference type="STRING" id="436907.A7TII3"/>
<reference evidence="3 4" key="1">
    <citation type="journal article" date="2007" name="Proc. Natl. Acad. Sci. U.S.A.">
        <title>Independent sorting-out of thousands of duplicated gene pairs in two yeast species descended from a whole-genome duplication.</title>
        <authorList>
            <person name="Scannell D.R."/>
            <person name="Frank A.C."/>
            <person name="Conant G.C."/>
            <person name="Byrne K.P."/>
            <person name="Woolfit M."/>
            <person name="Wolfe K.H."/>
        </authorList>
    </citation>
    <scope>NUCLEOTIDE SEQUENCE [LARGE SCALE GENOMIC DNA]</scope>
    <source>
        <strain evidence="4">ATCC 22028 / DSM 70294 / BCRC 21397 / CBS 2163 / NBRC 10782 / NRRL Y-8283 / UCD 57-17</strain>
    </source>
</reference>
<dbReference type="AlphaFoldDB" id="A7TII3"/>
<dbReference type="Proteomes" id="UP000000267">
    <property type="component" value="Unassembled WGS sequence"/>
</dbReference>
<dbReference type="eggNOG" id="ENOG502SBU0">
    <property type="taxonomic scope" value="Eukaryota"/>
</dbReference>
<dbReference type="RefSeq" id="XP_001645779.1">
    <property type="nucleotide sequence ID" value="XM_001645729.1"/>
</dbReference>